<dbReference type="InterPro" id="IPR059117">
    <property type="entry name" value="APS_kinase_dom"/>
</dbReference>
<evidence type="ECO:0000256" key="5">
    <source>
        <dbReference type="ARBA" id="ARBA00012121"/>
    </source>
</evidence>
<evidence type="ECO:0000256" key="11">
    <source>
        <dbReference type="ARBA" id="ARBA00031393"/>
    </source>
</evidence>
<feature type="binding site" evidence="13">
    <location>
        <begin position="35"/>
        <end position="42"/>
    </location>
    <ligand>
        <name>ATP</name>
        <dbReference type="ChEBI" id="CHEBI:30616"/>
    </ligand>
</feature>
<dbReference type="GO" id="GO:0005524">
    <property type="term" value="F:ATP binding"/>
    <property type="evidence" value="ECO:0007669"/>
    <property type="project" value="UniProtKB-UniRule"/>
</dbReference>
<evidence type="ECO:0000256" key="9">
    <source>
        <dbReference type="ARBA" id="ARBA00022840"/>
    </source>
</evidence>
<dbReference type="HAMAP" id="MF_00065">
    <property type="entry name" value="Adenylyl_sulf_kinase"/>
    <property type="match status" value="1"/>
</dbReference>
<evidence type="ECO:0000256" key="14">
    <source>
        <dbReference type="RuleBase" id="RU004347"/>
    </source>
</evidence>
<dbReference type="CDD" id="cd02027">
    <property type="entry name" value="APSK"/>
    <property type="match status" value="1"/>
</dbReference>
<dbReference type="UniPathway" id="UPA00140">
    <property type="reaction ID" value="UER00205"/>
</dbReference>
<evidence type="ECO:0000313" key="17">
    <source>
        <dbReference type="Proteomes" id="UP000587586"/>
    </source>
</evidence>
<reference evidence="17" key="1">
    <citation type="submission" date="2020-06" db="EMBL/GenBank/DDBJ databases">
        <title>Draft genomic sequecing of Geomonas sp. Red745.</title>
        <authorList>
            <person name="Itoh H."/>
            <person name="Xu Z.X."/>
            <person name="Ushijima N."/>
            <person name="Masuda Y."/>
            <person name="Shiratori Y."/>
            <person name="Senoo K."/>
        </authorList>
    </citation>
    <scope>NUCLEOTIDE SEQUENCE [LARGE SCALE GENOMIC DNA]</scope>
    <source>
        <strain evidence="17">Red745</strain>
    </source>
</reference>
<dbReference type="GO" id="GO:0004020">
    <property type="term" value="F:adenylylsulfate kinase activity"/>
    <property type="evidence" value="ECO:0007669"/>
    <property type="project" value="UniProtKB-UniRule"/>
</dbReference>
<keyword evidence="6 13" id="KW-0808">Transferase</keyword>
<dbReference type="Gene3D" id="3.40.50.300">
    <property type="entry name" value="P-loop containing nucleotide triphosphate hydrolases"/>
    <property type="match status" value="1"/>
</dbReference>
<dbReference type="PANTHER" id="PTHR11055:SF1">
    <property type="entry name" value="PAPS SYNTHETASE, ISOFORM D"/>
    <property type="match status" value="1"/>
</dbReference>
<dbReference type="SUPFAM" id="SSF52540">
    <property type="entry name" value="P-loop containing nucleoside triphosphate hydrolases"/>
    <property type="match status" value="1"/>
</dbReference>
<evidence type="ECO:0000256" key="12">
    <source>
        <dbReference type="ARBA" id="ARBA00031464"/>
    </source>
</evidence>
<dbReference type="InterPro" id="IPR002891">
    <property type="entry name" value="APS"/>
</dbReference>
<dbReference type="GO" id="GO:0070814">
    <property type="term" value="P:hydrogen sulfide biosynthetic process"/>
    <property type="evidence" value="ECO:0007669"/>
    <property type="project" value="UniProtKB-UniRule"/>
</dbReference>
<comment type="catalytic activity">
    <reaction evidence="1 13 14">
        <text>adenosine 5'-phosphosulfate + ATP = 3'-phosphoadenylyl sulfate + ADP + H(+)</text>
        <dbReference type="Rhea" id="RHEA:24152"/>
        <dbReference type="ChEBI" id="CHEBI:15378"/>
        <dbReference type="ChEBI" id="CHEBI:30616"/>
        <dbReference type="ChEBI" id="CHEBI:58243"/>
        <dbReference type="ChEBI" id="CHEBI:58339"/>
        <dbReference type="ChEBI" id="CHEBI:456216"/>
        <dbReference type="EC" id="2.7.1.25"/>
    </reaction>
</comment>
<evidence type="ECO:0000256" key="1">
    <source>
        <dbReference type="ARBA" id="ARBA00001823"/>
    </source>
</evidence>
<keyword evidence="7 13" id="KW-0547">Nucleotide-binding</keyword>
<dbReference type="Pfam" id="PF01583">
    <property type="entry name" value="APS_kinase"/>
    <property type="match status" value="1"/>
</dbReference>
<dbReference type="AlphaFoldDB" id="A0A6V8NBU1"/>
<accession>A0A6V8NBU1</accession>
<dbReference type="EMBL" id="BLXZ01000005">
    <property type="protein sequence ID" value="GFO69013.1"/>
    <property type="molecule type" value="Genomic_DNA"/>
</dbReference>
<evidence type="ECO:0000256" key="10">
    <source>
        <dbReference type="ARBA" id="ARBA00029724"/>
    </source>
</evidence>
<evidence type="ECO:0000313" key="16">
    <source>
        <dbReference type="EMBL" id="GFO69013.1"/>
    </source>
</evidence>
<sequence length="213" mass="24121">METRSSNVTWHERQLTREDYQRRNGHGSLVLWFTGLSGSGKSTLAHLVEEQLFQQGWYTYLLDGDNVRHGLNGDLGFSEADRRENIRRVGEVSRLFVDAGVVVLTALISPYREDRDRVRALFGNDDFIEIFLDCPLEICEQRDPKGLYRKARAGELPQFTGIDSPYEAPLAPEITINTGLHGVEECVARIISHLRQHSACWRKRSLALPGVAA</sequence>
<dbReference type="RefSeq" id="WP_183361568.1">
    <property type="nucleotide sequence ID" value="NZ_BLXZ01000005.1"/>
</dbReference>
<dbReference type="FunFam" id="3.40.50.300:FF:000212">
    <property type="entry name" value="Adenylyl-sulfate kinase"/>
    <property type="match status" value="1"/>
</dbReference>
<protein>
    <recommendedName>
        <fullName evidence="5 13">Adenylyl-sulfate kinase</fullName>
        <ecNumber evidence="5 13">2.7.1.25</ecNumber>
    </recommendedName>
    <alternativeName>
        <fullName evidence="11 13">APS kinase</fullName>
    </alternativeName>
    <alternativeName>
        <fullName evidence="12 13">ATP adenosine-5'-phosphosulfate 3'-phosphotransferase</fullName>
    </alternativeName>
    <alternativeName>
        <fullName evidence="10 13">Adenosine-5'-phosphosulfate kinase</fullName>
    </alternativeName>
</protein>
<keyword evidence="9 13" id="KW-0067">ATP-binding</keyword>
<evidence type="ECO:0000256" key="2">
    <source>
        <dbReference type="ARBA" id="ARBA00002632"/>
    </source>
</evidence>
<evidence type="ECO:0000256" key="13">
    <source>
        <dbReference type="HAMAP-Rule" id="MF_00065"/>
    </source>
</evidence>
<evidence type="ECO:0000256" key="8">
    <source>
        <dbReference type="ARBA" id="ARBA00022777"/>
    </source>
</evidence>
<dbReference type="PANTHER" id="PTHR11055">
    <property type="entry name" value="BIFUNCTIONAL 3'-PHOSPHOADENOSINE 5'-PHOSPHOSULFATE SYNTHASE"/>
    <property type="match status" value="1"/>
</dbReference>
<evidence type="ECO:0000256" key="4">
    <source>
        <dbReference type="ARBA" id="ARBA00007008"/>
    </source>
</evidence>
<feature type="active site" description="Phosphoserine intermediate" evidence="13">
    <location>
        <position position="109"/>
    </location>
</feature>
<evidence type="ECO:0000259" key="15">
    <source>
        <dbReference type="Pfam" id="PF01583"/>
    </source>
</evidence>
<dbReference type="Proteomes" id="UP000587586">
    <property type="component" value="Unassembled WGS sequence"/>
</dbReference>
<feature type="domain" description="APS kinase" evidence="15">
    <location>
        <begin position="28"/>
        <end position="176"/>
    </location>
</feature>
<dbReference type="NCBIfam" id="NF003013">
    <property type="entry name" value="PRK03846.1"/>
    <property type="match status" value="1"/>
</dbReference>
<dbReference type="GO" id="GO:0000103">
    <property type="term" value="P:sulfate assimilation"/>
    <property type="evidence" value="ECO:0007669"/>
    <property type="project" value="UniProtKB-UniRule"/>
</dbReference>
<dbReference type="EC" id="2.7.1.25" evidence="5 13"/>
<evidence type="ECO:0000256" key="6">
    <source>
        <dbReference type="ARBA" id="ARBA00022679"/>
    </source>
</evidence>
<keyword evidence="13" id="KW-0597">Phosphoprotein</keyword>
<keyword evidence="17" id="KW-1185">Reference proteome</keyword>
<dbReference type="NCBIfam" id="TIGR00455">
    <property type="entry name" value="apsK"/>
    <property type="match status" value="1"/>
</dbReference>
<organism evidence="16 17">
    <name type="scientific">Geomonas limicola</name>
    <dbReference type="NCBI Taxonomy" id="2740186"/>
    <lineage>
        <taxon>Bacteria</taxon>
        <taxon>Pseudomonadati</taxon>
        <taxon>Thermodesulfobacteriota</taxon>
        <taxon>Desulfuromonadia</taxon>
        <taxon>Geobacterales</taxon>
        <taxon>Geobacteraceae</taxon>
        <taxon>Geomonas</taxon>
    </lineage>
</organism>
<comment type="pathway">
    <text evidence="3 13 14">Sulfur metabolism; hydrogen sulfide biosynthesis; sulfite from sulfate: step 2/3.</text>
</comment>
<comment type="caution">
    <text evidence="16">The sequence shown here is derived from an EMBL/GenBank/DDBJ whole genome shotgun (WGS) entry which is preliminary data.</text>
</comment>
<evidence type="ECO:0000256" key="7">
    <source>
        <dbReference type="ARBA" id="ARBA00022741"/>
    </source>
</evidence>
<dbReference type="InterPro" id="IPR027417">
    <property type="entry name" value="P-loop_NTPase"/>
</dbReference>
<comment type="similarity">
    <text evidence="4 13 14">Belongs to the APS kinase family.</text>
</comment>
<gene>
    <name evidence="13 16" type="primary">cysC</name>
    <name evidence="16" type="ORF">GMLC_25920</name>
</gene>
<evidence type="ECO:0000256" key="3">
    <source>
        <dbReference type="ARBA" id="ARBA00004806"/>
    </source>
</evidence>
<keyword evidence="8 13" id="KW-0418">Kinase</keyword>
<comment type="function">
    <text evidence="2 13 14">Catalyzes the synthesis of activated sulfate.</text>
</comment>
<proteinExistence type="inferred from homology"/>
<name>A0A6V8NBU1_9BACT</name>